<evidence type="ECO:0000313" key="5">
    <source>
        <dbReference type="Proteomes" id="UP001627154"/>
    </source>
</evidence>
<keyword evidence="1" id="KW-0677">Repeat</keyword>
<name>A0ABD2WRX6_9HYME</name>
<dbReference type="PROSITE" id="PS50297">
    <property type="entry name" value="ANK_REP_REGION"/>
    <property type="match status" value="1"/>
</dbReference>
<feature type="repeat" description="ANK" evidence="3">
    <location>
        <begin position="225"/>
        <end position="257"/>
    </location>
</feature>
<dbReference type="InterPro" id="IPR036770">
    <property type="entry name" value="Ankyrin_rpt-contain_sf"/>
</dbReference>
<evidence type="ECO:0000256" key="1">
    <source>
        <dbReference type="ARBA" id="ARBA00022737"/>
    </source>
</evidence>
<accession>A0ABD2WRX6</accession>
<organism evidence="4 5">
    <name type="scientific">Trichogramma kaykai</name>
    <dbReference type="NCBI Taxonomy" id="54128"/>
    <lineage>
        <taxon>Eukaryota</taxon>
        <taxon>Metazoa</taxon>
        <taxon>Ecdysozoa</taxon>
        <taxon>Arthropoda</taxon>
        <taxon>Hexapoda</taxon>
        <taxon>Insecta</taxon>
        <taxon>Pterygota</taxon>
        <taxon>Neoptera</taxon>
        <taxon>Endopterygota</taxon>
        <taxon>Hymenoptera</taxon>
        <taxon>Apocrita</taxon>
        <taxon>Proctotrupomorpha</taxon>
        <taxon>Chalcidoidea</taxon>
        <taxon>Trichogrammatidae</taxon>
        <taxon>Trichogramma</taxon>
    </lineage>
</organism>
<keyword evidence="5" id="KW-1185">Reference proteome</keyword>
<gene>
    <name evidence="4" type="ORF">TKK_010272</name>
</gene>
<protein>
    <submittedName>
        <fullName evidence="4">Uncharacterized protein</fullName>
    </submittedName>
</protein>
<dbReference type="EMBL" id="JBJJXI010000078">
    <property type="protein sequence ID" value="KAL3395739.1"/>
    <property type="molecule type" value="Genomic_DNA"/>
</dbReference>
<dbReference type="Gene3D" id="1.25.40.20">
    <property type="entry name" value="Ankyrin repeat-containing domain"/>
    <property type="match status" value="2"/>
</dbReference>
<proteinExistence type="predicted"/>
<dbReference type="Pfam" id="PF12796">
    <property type="entry name" value="Ank_2"/>
    <property type="match status" value="1"/>
</dbReference>
<comment type="caution">
    <text evidence="4">The sequence shown here is derived from an EMBL/GenBank/DDBJ whole genome shotgun (WGS) entry which is preliminary data.</text>
</comment>
<dbReference type="PANTHER" id="PTHR24161">
    <property type="entry name" value="ANK_REP_REGION DOMAIN-CONTAINING PROTEIN-RELATED"/>
    <property type="match status" value="1"/>
</dbReference>
<dbReference type="SUPFAM" id="SSF48403">
    <property type="entry name" value="Ankyrin repeat"/>
    <property type="match status" value="1"/>
</dbReference>
<dbReference type="PROSITE" id="PS50088">
    <property type="entry name" value="ANK_REPEAT"/>
    <property type="match status" value="1"/>
</dbReference>
<dbReference type="Proteomes" id="UP001627154">
    <property type="component" value="Unassembled WGS sequence"/>
</dbReference>
<evidence type="ECO:0000256" key="3">
    <source>
        <dbReference type="PROSITE-ProRule" id="PRU00023"/>
    </source>
</evidence>
<dbReference type="SMART" id="SM00248">
    <property type="entry name" value="ANK"/>
    <property type="match status" value="4"/>
</dbReference>
<reference evidence="4 5" key="1">
    <citation type="journal article" date="2024" name="bioRxiv">
        <title>A reference genome for Trichogramma kaykai: A tiny desert-dwelling parasitoid wasp with competing sex-ratio distorters.</title>
        <authorList>
            <person name="Culotta J."/>
            <person name="Lindsey A.R."/>
        </authorList>
    </citation>
    <scope>NUCLEOTIDE SEQUENCE [LARGE SCALE GENOMIC DNA]</scope>
    <source>
        <strain evidence="4 5">KSX58</strain>
    </source>
</reference>
<evidence type="ECO:0000256" key="2">
    <source>
        <dbReference type="ARBA" id="ARBA00023043"/>
    </source>
</evidence>
<keyword evidence="2 3" id="KW-0040">ANK repeat</keyword>
<dbReference type="PANTHER" id="PTHR24161:SF85">
    <property type="entry name" value="PALMITOYLTRANSFERASE HIP14"/>
    <property type="match status" value="1"/>
</dbReference>
<dbReference type="InterPro" id="IPR002110">
    <property type="entry name" value="Ankyrin_rpt"/>
</dbReference>
<dbReference type="AlphaFoldDB" id="A0ABD2WRX6"/>
<evidence type="ECO:0000313" key="4">
    <source>
        <dbReference type="EMBL" id="KAL3395739.1"/>
    </source>
</evidence>
<sequence length="319" mass="36775">MADDIQNLSSKLKDMPEKYRQIKDESHEFIRKLYTFTRNYQDQLLKYNGIELEPLVDFLIKTVCKDEPKVDKDGNPILDRITPIHGVPYGEIWRPIVCKLFQIYDRFDVNYAADSGVTHFHLACWFDCVDAVKEFLEAGQDPNCIASEEGTRLHFALAFEQKVVAKLLLKHDASPNLADAEGRIPLPVVCKEAWELLDDGGLLEMLFEICNENQQLLQIDAQDKLGNTPLHFALIRKDRKLIELLLRNGANPNLANAEGSTFLHVCCQDRHDDYDALDVFFEVTDDLQQSVQIDDRDKLGRTPLQLLRFSHLQLLWYEV</sequence>